<dbReference type="Proteomes" id="UP001139971">
    <property type="component" value="Unassembled WGS sequence"/>
</dbReference>
<keyword evidence="1" id="KW-0732">Signal</keyword>
<evidence type="ECO:0000256" key="1">
    <source>
        <dbReference type="SAM" id="SignalP"/>
    </source>
</evidence>
<protein>
    <submittedName>
        <fullName evidence="3">Glutaredoxin domain-containing protein</fullName>
    </submittedName>
</protein>
<proteinExistence type="predicted"/>
<dbReference type="AlphaFoldDB" id="A0A9X3YIP2"/>
<dbReference type="CDD" id="cd02976">
    <property type="entry name" value="NrdH"/>
    <property type="match status" value="1"/>
</dbReference>
<dbReference type="SUPFAM" id="SSF52833">
    <property type="entry name" value="Thioredoxin-like"/>
    <property type="match status" value="1"/>
</dbReference>
<dbReference type="Pfam" id="PF00462">
    <property type="entry name" value="Glutaredoxin"/>
    <property type="match status" value="1"/>
</dbReference>
<keyword evidence="4" id="KW-1185">Reference proteome</keyword>
<comment type="caution">
    <text evidence="3">The sequence shown here is derived from an EMBL/GenBank/DDBJ whole genome shotgun (WGS) entry which is preliminary data.</text>
</comment>
<sequence>MSPNAPKLLLIAAGIVALAAVSAFTAHWQRQMAQADPRLTTGEHGVVMLGASWCGYCQRLKAGLDAAKVPYVELDVEDGGIGENAFFAVGGRGVPVTVIGQEVVHGYDAARLTELLGKLGHSIDLK</sequence>
<accession>A0A9X3YIP2</accession>
<feature type="signal peptide" evidence="1">
    <location>
        <begin position="1"/>
        <end position="28"/>
    </location>
</feature>
<reference evidence="3" key="1">
    <citation type="submission" date="2023-02" db="EMBL/GenBank/DDBJ databases">
        <title>Tahibacter soli sp. nov. isolated from soil.</title>
        <authorList>
            <person name="Baek J.H."/>
            <person name="Lee J.K."/>
            <person name="Choi D.G."/>
            <person name="Jeon C.O."/>
        </authorList>
    </citation>
    <scope>NUCLEOTIDE SEQUENCE</scope>
    <source>
        <strain evidence="3">BL</strain>
    </source>
</reference>
<feature type="chain" id="PRO_5040822864" evidence="1">
    <location>
        <begin position="29"/>
        <end position="126"/>
    </location>
</feature>
<evidence type="ECO:0000313" key="3">
    <source>
        <dbReference type="EMBL" id="MDC8011573.1"/>
    </source>
</evidence>
<dbReference type="EMBL" id="JAOVZO020000003">
    <property type="protein sequence ID" value="MDC8011573.1"/>
    <property type="molecule type" value="Genomic_DNA"/>
</dbReference>
<dbReference type="Gene3D" id="3.40.30.10">
    <property type="entry name" value="Glutaredoxin"/>
    <property type="match status" value="1"/>
</dbReference>
<evidence type="ECO:0000313" key="4">
    <source>
        <dbReference type="Proteomes" id="UP001139971"/>
    </source>
</evidence>
<dbReference type="InterPro" id="IPR002109">
    <property type="entry name" value="Glutaredoxin"/>
</dbReference>
<dbReference type="PROSITE" id="PS51354">
    <property type="entry name" value="GLUTAREDOXIN_2"/>
    <property type="match status" value="1"/>
</dbReference>
<name>A0A9X3YIP2_9GAMM</name>
<organism evidence="3 4">
    <name type="scientific">Tahibacter soli</name>
    <dbReference type="NCBI Taxonomy" id="2983605"/>
    <lineage>
        <taxon>Bacteria</taxon>
        <taxon>Pseudomonadati</taxon>
        <taxon>Pseudomonadota</taxon>
        <taxon>Gammaproteobacteria</taxon>
        <taxon>Lysobacterales</taxon>
        <taxon>Rhodanobacteraceae</taxon>
        <taxon>Tahibacter</taxon>
    </lineage>
</organism>
<evidence type="ECO:0000259" key="2">
    <source>
        <dbReference type="Pfam" id="PF00462"/>
    </source>
</evidence>
<dbReference type="InterPro" id="IPR036249">
    <property type="entry name" value="Thioredoxin-like_sf"/>
</dbReference>
<dbReference type="RefSeq" id="WP_263542789.1">
    <property type="nucleotide sequence ID" value="NZ_JAOVZO020000003.1"/>
</dbReference>
<gene>
    <name evidence="3" type="ORF">OD750_003330</name>
</gene>
<feature type="domain" description="Glutaredoxin" evidence="2">
    <location>
        <begin position="46"/>
        <end position="104"/>
    </location>
</feature>